<dbReference type="Pfam" id="PF01420">
    <property type="entry name" value="Methylase_S"/>
    <property type="match status" value="1"/>
</dbReference>
<protein>
    <submittedName>
        <fullName evidence="5">Type I site-specific deoxyribonuclease</fullName>
    </submittedName>
</protein>
<dbReference type="PANTHER" id="PTHR30408:SF12">
    <property type="entry name" value="TYPE I RESTRICTION ENZYME MJAVIII SPECIFICITY SUBUNIT"/>
    <property type="match status" value="1"/>
</dbReference>
<dbReference type="AlphaFoldDB" id="A0A286U004"/>
<dbReference type="InterPro" id="IPR044946">
    <property type="entry name" value="Restrct_endonuc_typeI_TRD_sf"/>
</dbReference>
<dbReference type="EMBL" id="BAOS01000022">
    <property type="protein sequence ID" value="GAX61456.1"/>
    <property type="molecule type" value="Genomic_DNA"/>
</dbReference>
<dbReference type="Gene3D" id="3.90.220.20">
    <property type="entry name" value="DNA methylase specificity domains"/>
    <property type="match status" value="1"/>
</dbReference>
<keyword evidence="2" id="KW-0680">Restriction system</keyword>
<comment type="similarity">
    <text evidence="1">Belongs to the type-I restriction system S methylase family.</text>
</comment>
<keyword evidence="6" id="KW-1185">Reference proteome</keyword>
<dbReference type="InterPro" id="IPR052021">
    <property type="entry name" value="Type-I_RS_S_subunit"/>
</dbReference>
<name>A0A286U004_9BACT</name>
<sequence length="217" mass="24330">MLSGWGGVPEHWGVSSLGYYANISTGATPDRSKKEYWGGDIPWIKTGEVKYKEILETEEHITPEGVCNSAVTISPPGTLLMAMYGQGVTRGRVAILGVSATYNQACAAITPKETMWNKYLRYFFIAAYHAIRDGGNETSQMNLNADIVSKFKITIPEINEQHQIVKYLDFELERFDKLIKKAVDAIKLMQERRTALISAAVTGKIDVRKWKPPEQNK</sequence>
<dbReference type="PANTHER" id="PTHR30408">
    <property type="entry name" value="TYPE-1 RESTRICTION ENZYME ECOKI SPECIFICITY PROTEIN"/>
    <property type="match status" value="1"/>
</dbReference>
<evidence type="ECO:0000256" key="2">
    <source>
        <dbReference type="ARBA" id="ARBA00022747"/>
    </source>
</evidence>
<evidence type="ECO:0000259" key="4">
    <source>
        <dbReference type="Pfam" id="PF01420"/>
    </source>
</evidence>
<dbReference type="Proteomes" id="UP000218542">
    <property type="component" value="Unassembled WGS sequence"/>
</dbReference>
<dbReference type="GO" id="GO:0009307">
    <property type="term" value="P:DNA restriction-modification system"/>
    <property type="evidence" value="ECO:0007669"/>
    <property type="project" value="UniProtKB-KW"/>
</dbReference>
<evidence type="ECO:0000256" key="1">
    <source>
        <dbReference type="ARBA" id="ARBA00010923"/>
    </source>
</evidence>
<keyword evidence="3" id="KW-0238">DNA-binding</keyword>
<reference evidence="6" key="1">
    <citation type="journal article" date="2017" name="Environ. Microbiol. Rep.">
        <title>Genetic Diversity of Marine Anaerobic Ammonium-Oxidizing Bacteria as Revealed by Genomic and Proteomic Analyses of 'Candidatus Scalindua japonica'.</title>
        <authorList>
            <person name="Oshiki M."/>
            <person name="Mizuto K."/>
            <person name="Kimura Z."/>
            <person name="Kindaichi T."/>
            <person name="Satoh H."/>
            <person name="Okabe S."/>
        </authorList>
    </citation>
    <scope>NUCLEOTIDE SEQUENCE [LARGE SCALE GENOMIC DNA]</scope>
    <source>
        <strain evidence="6">husup-a2</strain>
    </source>
</reference>
<dbReference type="SUPFAM" id="SSF116734">
    <property type="entry name" value="DNA methylase specificity domain"/>
    <property type="match status" value="1"/>
</dbReference>
<dbReference type="GO" id="GO:0003677">
    <property type="term" value="F:DNA binding"/>
    <property type="evidence" value="ECO:0007669"/>
    <property type="project" value="UniProtKB-KW"/>
</dbReference>
<evidence type="ECO:0000256" key="3">
    <source>
        <dbReference type="ARBA" id="ARBA00023125"/>
    </source>
</evidence>
<gene>
    <name evidence="5" type="ORF">SCALIN_C22_0170</name>
</gene>
<dbReference type="CDD" id="cd17287">
    <property type="entry name" value="RMtype1_S_EcoN10ORF171P_TRD2-CR2_like"/>
    <property type="match status" value="1"/>
</dbReference>
<comment type="caution">
    <text evidence="5">The sequence shown here is derived from an EMBL/GenBank/DDBJ whole genome shotgun (WGS) entry which is preliminary data.</text>
</comment>
<organism evidence="5 6">
    <name type="scientific">Candidatus Scalindua japonica</name>
    <dbReference type="NCBI Taxonomy" id="1284222"/>
    <lineage>
        <taxon>Bacteria</taxon>
        <taxon>Pseudomonadati</taxon>
        <taxon>Planctomycetota</taxon>
        <taxon>Candidatus Brocadiia</taxon>
        <taxon>Candidatus Brocadiales</taxon>
        <taxon>Candidatus Scalinduaceae</taxon>
        <taxon>Candidatus Scalindua</taxon>
    </lineage>
</organism>
<dbReference type="InterPro" id="IPR000055">
    <property type="entry name" value="Restrct_endonuc_typeI_TRD"/>
</dbReference>
<proteinExistence type="inferred from homology"/>
<accession>A0A286U004</accession>
<evidence type="ECO:0000313" key="5">
    <source>
        <dbReference type="EMBL" id="GAX61456.1"/>
    </source>
</evidence>
<dbReference type="Gene3D" id="1.10.287.1120">
    <property type="entry name" value="Bipartite methylase S protein"/>
    <property type="match status" value="1"/>
</dbReference>
<feature type="domain" description="Type I restriction modification DNA specificity" evidence="4">
    <location>
        <begin position="9"/>
        <end position="169"/>
    </location>
</feature>
<evidence type="ECO:0000313" key="6">
    <source>
        <dbReference type="Proteomes" id="UP000218542"/>
    </source>
</evidence>